<evidence type="ECO:0000313" key="2">
    <source>
        <dbReference type="WBParaSite" id="PgR072X_g011_t06"/>
    </source>
</evidence>
<keyword evidence="1" id="KW-1185">Reference proteome</keyword>
<reference evidence="2" key="1">
    <citation type="submission" date="2022-11" db="UniProtKB">
        <authorList>
            <consortium name="WormBaseParasite"/>
        </authorList>
    </citation>
    <scope>IDENTIFICATION</scope>
</reference>
<dbReference type="Proteomes" id="UP000887569">
    <property type="component" value="Unplaced"/>
</dbReference>
<organism evidence="1 2">
    <name type="scientific">Parascaris univalens</name>
    <name type="common">Nematode worm</name>
    <dbReference type="NCBI Taxonomy" id="6257"/>
    <lineage>
        <taxon>Eukaryota</taxon>
        <taxon>Metazoa</taxon>
        <taxon>Ecdysozoa</taxon>
        <taxon>Nematoda</taxon>
        <taxon>Chromadorea</taxon>
        <taxon>Rhabditida</taxon>
        <taxon>Spirurina</taxon>
        <taxon>Ascaridomorpha</taxon>
        <taxon>Ascaridoidea</taxon>
        <taxon>Ascarididae</taxon>
        <taxon>Parascaris</taxon>
    </lineage>
</organism>
<name>A0A915C0Y9_PARUN</name>
<evidence type="ECO:0000313" key="1">
    <source>
        <dbReference type="Proteomes" id="UP000887569"/>
    </source>
</evidence>
<protein>
    <submittedName>
        <fullName evidence="2">Secreted protein</fullName>
    </submittedName>
</protein>
<dbReference type="AlphaFoldDB" id="A0A915C0Y9"/>
<sequence length="75" mass="8751">MKRFVFLQHNGCVFFHFFSVMSSVSDALVRNVIANNIRRFQIFRPFSWNGGRIGDAFSRGTSFSTSLLDHEYRNL</sequence>
<accession>A0A915C0Y9</accession>
<dbReference type="WBParaSite" id="PgR072X_g011_t06">
    <property type="protein sequence ID" value="PgR072X_g011_t06"/>
    <property type="gene ID" value="PgR072X_g011"/>
</dbReference>
<proteinExistence type="predicted"/>